<name>A0A6J4MKT4_9ACTN</name>
<proteinExistence type="predicted"/>
<accession>A0A6J4MKT4</accession>
<organism evidence="1">
    <name type="scientific">uncultured Nocardioidaceae bacterium</name>
    <dbReference type="NCBI Taxonomy" id="253824"/>
    <lineage>
        <taxon>Bacteria</taxon>
        <taxon>Bacillati</taxon>
        <taxon>Actinomycetota</taxon>
        <taxon>Actinomycetes</taxon>
        <taxon>Propionibacteriales</taxon>
        <taxon>Nocardioidaceae</taxon>
        <taxon>environmental samples</taxon>
    </lineage>
</organism>
<dbReference type="EMBL" id="CADCUD010000240">
    <property type="protein sequence ID" value="CAA9362467.1"/>
    <property type="molecule type" value="Genomic_DNA"/>
</dbReference>
<dbReference type="AlphaFoldDB" id="A0A6J4MKT4"/>
<reference evidence="1" key="1">
    <citation type="submission" date="2020-02" db="EMBL/GenBank/DDBJ databases">
        <authorList>
            <person name="Meier V. D."/>
        </authorList>
    </citation>
    <scope>NUCLEOTIDE SEQUENCE</scope>
    <source>
        <strain evidence="1">AVDCRST_MAG46</strain>
    </source>
</reference>
<sequence>MPSDDVLARLLQHGVFASLATVRSRRVGAGYRVDSGMTERHPVSGRAMSQDPGPQAFVSGLPPQSLSEDEQALLAWATCGPNGVVAWEASVSGSFSQLVSLRGRTAPEPNNTMATDLLIIDDSGVRVYRPTSPWPAQGQPIRPDLVREFWRTGTVRLSSSRPDIDMGLRLPDAPRTPVVGTHQYNLNRPGSTWLLPVTDAGCLMSGVLDLLWGKRCYLIDDFSGDRPAGLDRFIRDGLLDRPVPLSVYEAGVLRTSTYPAGAMVQNTRLAAEVIGLGAWCLSGYDSDVLLGARPEVTAGLGAAIRPPNPRAPLATGRRQTFGWSGVKETTCVPSPAFPDAASLVSTWRADRYGLGAWGDAQGGSLLGEHTPWPTEQGRRIAAEPANRLPDWVFDAAEAYIGYCLDVFGQFPVTYDPLLVGFGTVVHHIDAAFYARLRPGYLTEAHVTHDDTWH</sequence>
<protein>
    <submittedName>
        <fullName evidence="1">Uncharacterized protein</fullName>
    </submittedName>
</protein>
<gene>
    <name evidence="1" type="ORF">AVDCRST_MAG46-3411</name>
</gene>
<evidence type="ECO:0000313" key="1">
    <source>
        <dbReference type="EMBL" id="CAA9362467.1"/>
    </source>
</evidence>